<dbReference type="InterPro" id="IPR001202">
    <property type="entry name" value="WW_dom"/>
</dbReference>
<feature type="compositionally biased region" description="Polar residues" evidence="17">
    <location>
        <begin position="741"/>
        <end position="759"/>
    </location>
</feature>
<proteinExistence type="inferred from homology"/>
<feature type="domain" description="WW" evidence="18">
    <location>
        <begin position="477"/>
        <end position="510"/>
    </location>
</feature>
<dbReference type="GO" id="GO:0007165">
    <property type="term" value="P:signal transduction"/>
    <property type="evidence" value="ECO:0007669"/>
    <property type="project" value="TreeGrafter"/>
</dbReference>
<dbReference type="PROSITE" id="PS00856">
    <property type="entry name" value="GUANYLATE_KINASE_1"/>
    <property type="match status" value="1"/>
</dbReference>
<name>A0A671F4M0_RHIFE</name>
<dbReference type="FunCoup" id="A0A671F4M0">
    <property type="interactions" value="1341"/>
</dbReference>
<evidence type="ECO:0000256" key="2">
    <source>
        <dbReference type="ARBA" id="ARBA00004202"/>
    </source>
</evidence>
<dbReference type="Pfam" id="PF00595">
    <property type="entry name" value="PDZ"/>
    <property type="match status" value="4"/>
</dbReference>
<dbReference type="Gene3D" id="2.30.42.10">
    <property type="match status" value="6"/>
</dbReference>
<comment type="subcellular location">
    <subcellularLocation>
        <location evidence="3">Cell junction</location>
        <location evidence="3">Tight junction</location>
    </subcellularLocation>
    <subcellularLocation>
        <location evidence="2">Cell membrane</location>
        <topology evidence="2">Peripheral membrane protein</topology>
    </subcellularLocation>
    <subcellularLocation>
        <location evidence="1">Nucleus</location>
    </subcellularLocation>
</comment>
<feature type="compositionally biased region" description="Basic and acidic residues" evidence="17">
    <location>
        <begin position="1582"/>
        <end position="1633"/>
    </location>
</feature>
<keyword evidence="8" id="KW-0597">Phosphoprotein</keyword>
<dbReference type="GO" id="GO:0005737">
    <property type="term" value="C:cytoplasm"/>
    <property type="evidence" value="ECO:0007669"/>
    <property type="project" value="TreeGrafter"/>
</dbReference>
<evidence type="ECO:0000256" key="1">
    <source>
        <dbReference type="ARBA" id="ARBA00004123"/>
    </source>
</evidence>
<comment type="function">
    <text evidence="16">Acts as a scaffolding protein at cell-cell junctions, thereby regulating various cellular and signaling processes. Cooperates with PTEN to modulate the kinase activity of AKT1. Its interaction with PTPRB and tyrosine phosphorylated proteins suggests that it may link receptor tyrosine phosphatase with its substrates at the plasma membrane. In polarized epithelial cells, involved in efficient trafficking of TGFA to the cell surface. Regulates the ability of LPAR2 to activate ERK and RhoA pathways. Regulates the JNK signaling cascade via its interaction with FZD4 and VANGL2.</text>
</comment>
<feature type="compositionally biased region" description="Basic and acidic residues" evidence="17">
    <location>
        <begin position="1430"/>
        <end position="1448"/>
    </location>
</feature>
<dbReference type="FunFam" id="2.30.42.10:FF:000012">
    <property type="entry name" value="Membrane associated guanylate kinase, WW and PDZ domain containing 1"/>
    <property type="match status" value="1"/>
</dbReference>
<evidence type="ECO:0000256" key="15">
    <source>
        <dbReference type="ARBA" id="ARBA00033438"/>
    </source>
</evidence>
<feature type="region of interest" description="Disordered" evidence="17">
    <location>
        <begin position="147"/>
        <end position="180"/>
    </location>
</feature>
<feature type="region of interest" description="Disordered" evidence="17">
    <location>
        <begin position="1"/>
        <end position="20"/>
    </location>
</feature>
<dbReference type="FunFam" id="2.30.42.10:FF:000148">
    <property type="entry name" value="membrane-associated guanylate kinase, WW and PDZ domain-containing protein 3 isoform X1"/>
    <property type="match status" value="1"/>
</dbReference>
<feature type="region of interest" description="Disordered" evidence="17">
    <location>
        <begin position="366"/>
        <end position="445"/>
    </location>
</feature>
<feature type="region of interest" description="Disordered" evidence="17">
    <location>
        <begin position="1123"/>
        <end position="1157"/>
    </location>
</feature>
<keyword evidence="10" id="KW-0547">Nucleotide-binding</keyword>
<feature type="compositionally biased region" description="Polar residues" evidence="17">
    <location>
        <begin position="1554"/>
        <end position="1566"/>
    </location>
</feature>
<reference evidence="22" key="3">
    <citation type="submission" date="2018-12" db="EMBL/GenBank/DDBJ databases">
        <title>G10K-VGP greater horseshoe bat female genome, primary haplotype.</title>
        <authorList>
            <person name="Teeling E."/>
            <person name="Myers G."/>
            <person name="Vernes S."/>
            <person name="Pippel M."/>
            <person name="Winkler S."/>
            <person name="Fedrigo O."/>
            <person name="Rhie A."/>
            <person name="Koren S."/>
            <person name="Phillippy A."/>
            <person name="Lewin H."/>
            <person name="Damas J."/>
            <person name="Howe K."/>
            <person name="Mountcastle J."/>
            <person name="Jarvis E.D."/>
        </authorList>
    </citation>
    <scope>NUCLEOTIDE SEQUENCE [LARGE SCALE GENOMIC DNA]</scope>
</reference>
<accession>A0A671F4M0</accession>
<evidence type="ECO:0000256" key="10">
    <source>
        <dbReference type="ARBA" id="ARBA00022741"/>
    </source>
</evidence>
<feature type="region of interest" description="Disordered" evidence="17">
    <location>
        <begin position="62"/>
        <end position="131"/>
    </location>
</feature>
<evidence type="ECO:0000256" key="5">
    <source>
        <dbReference type="ARBA" id="ARBA00016171"/>
    </source>
</evidence>
<evidence type="ECO:0000259" key="20">
    <source>
        <dbReference type="PROSITE" id="PS50106"/>
    </source>
</evidence>
<feature type="compositionally biased region" description="Polar residues" evidence="17">
    <location>
        <begin position="63"/>
        <end position="76"/>
    </location>
</feature>
<dbReference type="CDD" id="cd00201">
    <property type="entry name" value="WW"/>
    <property type="match status" value="2"/>
</dbReference>
<feature type="domain" description="PDZ" evidence="20">
    <location>
        <begin position="1205"/>
        <end position="1287"/>
    </location>
</feature>
<feature type="compositionally biased region" description="Low complexity" evidence="17">
    <location>
        <begin position="1458"/>
        <end position="1475"/>
    </location>
</feature>
<dbReference type="GeneTree" id="ENSGT00940000156496"/>
<dbReference type="Ensembl" id="ENSRFET00010022329.1">
    <property type="protein sequence ID" value="ENSRFEP00010020499.1"/>
    <property type="gene ID" value="ENSRFEG00010013783.1"/>
</dbReference>
<dbReference type="CDD" id="cd06734">
    <property type="entry name" value="PDZ4_MAGI-1_3-like"/>
    <property type="match status" value="1"/>
</dbReference>
<feature type="domain" description="PDZ" evidence="20">
    <location>
        <begin position="762"/>
        <end position="825"/>
    </location>
</feature>
<reference evidence="21 22" key="2">
    <citation type="journal article" date="2018" name="Annu Rev Anim Biosci">
        <title>Bat Biology, Genomes, and the Bat1K Project: To Generate Chromosome-Level Genomes for All Living Bat Species.</title>
        <authorList>
            <person name="Teeling E.C."/>
            <person name="Vernes S.C."/>
            <person name="Davalos L.M."/>
            <person name="Ray D.A."/>
            <person name="Gilbert M.T.P."/>
            <person name="Myers E."/>
        </authorList>
    </citation>
    <scope>NUCLEOTIDE SEQUENCE</scope>
</reference>
<dbReference type="SMART" id="SM00072">
    <property type="entry name" value="GuKc"/>
    <property type="match status" value="1"/>
</dbReference>
<dbReference type="FunFam" id="2.30.42.10:FF:000005">
    <property type="entry name" value="Membrane associated guanylate kinase, WW and PDZ domain containing 1"/>
    <property type="match status" value="1"/>
</dbReference>
<keyword evidence="9" id="KW-0677">Repeat</keyword>
<sequence length="1668" mass="181618">MRDGRGRGEGREGGGGCGGFESGSFLAAGAGVGLRAPASQRPRSIQPRVYACFCAPPTDFSHPGSSPFTSPPSQAQPFPPLGRGARGPAGCCDPARNPSGAAQRQFPSPFCSLTRGGPRRAQPVPGSTAERGIRGVSRGVEWPGPQWAVVGGVPERRGPPRRAARAPGAPPPARGLPHGAAGFGMSKTLKKKKHWLSKVQECAVSWAGPPGDLGAEIRGGAERGEFPYLGRLREEPGGGTCCIVSGKAPSPGDVLLEVNGTPVSGLTHRDTLAVIRHFREPIRLKTVKPGKVINKDLRHYLSLQFQKGSIDHKLQQVIRDNLYLRTIPCTTRAPRDGEVPGVDYNFISVEQFKALEESGALLESGTYDGNFYGTPKPPAEPSPFQPDPVDQVLFDHEFDTESQRKRTTSVSKMERMDSSLPEEEEDEDKETINGTGNADNRERHSELSDWMKTIPSYNQTNSSMDFRNYMMRDENLEPLPKNWEMAYTDTGMIYFIDHNTKTTTWLDPRLCKKAKPPEDCEDGELPYGWEKIEDPQYGTYYVDHLNQKTQFENPVEEAKRKKQLGQADIGSSKPAMEKSHFTRDPSQLKGILVRASLKKSTMGFGFTIIGGDRPDEFLQVKNVLKDGPAAQDGKIAPGDVIVDINGSCVLGHTHADVVQMFQLVPVNQYVNLTLCRGYPLPDDSDDPVGDIVAATPLINGQSLTKGETCMNTQDFKSGPMVLDQNGKPGHTLASDRLNGPSDPSEQRASVASSGSSQPELVTVPLIKGPKGFGFAIADSPTGQKVKMILDSQWCPGLQKGDIIKEIYHQNVQNLTHLQVVEVLKQFPVGADVPLLILRGGPPSPTKTAKMKTDKKENSGSLEAINESIPQPMPFPPSIIRSGSPKLDPSEVYLKSKTLYEDKPPNTKDLDVFLRKQESGFGFRVLGGDGPDQSIYIGAIIPLGAAEKDGRLRAADELMCIDGIPVKGKSHKQVLDLMTTAARNGHVLLTVRRKIFCGEKQPEDDSSQAFLAAQNGSPRLNRADIPARPAAQEAYDVVLQRKESEGFGFVILTSKNKPPPGVIPHKIGRVIEGSPADRCGKLKVGDHISAVNGQSIIELSHDNIVQLIKDAGVTVTLTVIAEEEHHGPPSGTNSARQSPALQHRPMGQSQANHIPGDRSVLEGEVGKDVSTTYRHSWSDHKHLAQPDTAMISIVGSRHHQSPGCYPVELERGPRGFGFSLRGGKEYNMGLFILRLAEDGPAIKDGRIHVGDQIVEINGEPTQGITHTRAIELIQAGGNKVLLLLRPGTGLIPDHGDWDITNPSSSHVIYDEQSPFPPPSHSASIFEESHMPLIEESFMRVQICEKAEEFKDLVPEKKSTLNGHQSDIKHQSLLQKNVSKRDPHNSHGHSDKKNLFKVENGVTQRGRSASPKKSAIRYAEEHSEKIPGPPKNDPKRRPRDRSLSPRKGENKSCQISPKAGSGQDPGRSSRGRSSSPKKQQKSEGSKDHANAEAKLSEFASRRAGAHAGESTEQISEGKERAGVGRKDTKQSESGKTRTRSPEKRSKRMDEKKSLPSKKTNNATTSRVVSENEKGKKATLGETSSSKDKIGEHVRPSEKKLKQEPEERMVMNKTEDHKGKDLEAGDKSKESGEFKPEGGSPARKTPITPGPWKVPSAHKATGTSGVAEKRL</sequence>
<dbReference type="CDD" id="cd06731">
    <property type="entry name" value="PDZ1_MAGI-1_3-like"/>
    <property type="match status" value="1"/>
</dbReference>
<feature type="region of interest" description="Disordered" evidence="17">
    <location>
        <begin position="714"/>
        <end position="760"/>
    </location>
</feature>
<feature type="compositionally biased region" description="Polar residues" evidence="17">
    <location>
        <begin position="1129"/>
        <end position="1139"/>
    </location>
</feature>
<dbReference type="GO" id="GO:0005109">
    <property type="term" value="F:frizzled binding"/>
    <property type="evidence" value="ECO:0007669"/>
    <property type="project" value="Ensembl"/>
</dbReference>
<dbReference type="CDD" id="cd06735">
    <property type="entry name" value="PDZ5_MAGI-1_3-like"/>
    <property type="match status" value="1"/>
</dbReference>
<dbReference type="PROSITE" id="PS01159">
    <property type="entry name" value="WW_DOMAIN_1"/>
    <property type="match status" value="2"/>
</dbReference>
<feature type="domain" description="WW" evidence="18">
    <location>
        <begin position="523"/>
        <end position="556"/>
    </location>
</feature>
<gene>
    <name evidence="21" type="primary">MAGI3</name>
</gene>
<dbReference type="PROSITE" id="PS50052">
    <property type="entry name" value="GUANYLATE_KINASE_2"/>
    <property type="match status" value="1"/>
</dbReference>
<evidence type="ECO:0000256" key="14">
    <source>
        <dbReference type="ARBA" id="ARBA00023242"/>
    </source>
</evidence>
<evidence type="ECO:0000256" key="6">
    <source>
        <dbReference type="ARBA" id="ARBA00022427"/>
    </source>
</evidence>
<evidence type="ECO:0000256" key="13">
    <source>
        <dbReference type="ARBA" id="ARBA00023136"/>
    </source>
</evidence>
<evidence type="ECO:0000256" key="4">
    <source>
        <dbReference type="ARBA" id="ARBA00007014"/>
    </source>
</evidence>
<dbReference type="PANTHER" id="PTHR10316">
    <property type="entry name" value="MEMBRANE ASSOCIATED GUANYLATE KINASE-RELATED"/>
    <property type="match status" value="1"/>
</dbReference>
<dbReference type="GO" id="GO:0005886">
    <property type="term" value="C:plasma membrane"/>
    <property type="evidence" value="ECO:0007669"/>
    <property type="project" value="UniProtKB-SubCell"/>
</dbReference>
<feature type="compositionally biased region" description="Basic and acidic residues" evidence="17">
    <location>
        <begin position="1377"/>
        <end position="1394"/>
    </location>
</feature>
<feature type="compositionally biased region" description="Basic and acidic residues" evidence="17">
    <location>
        <begin position="1478"/>
        <end position="1493"/>
    </location>
</feature>
<dbReference type="SMART" id="SM00228">
    <property type="entry name" value="PDZ"/>
    <property type="match status" value="6"/>
</dbReference>
<dbReference type="Pfam" id="PF00625">
    <property type="entry name" value="Guanylate_kin"/>
    <property type="match status" value="1"/>
</dbReference>
<keyword evidence="14" id="KW-0539">Nucleus</keyword>
<reference evidence="21 22" key="1">
    <citation type="journal article" date="2015" name="Annu Rev Anim Biosci">
        <title>The Genome 10K Project: a way forward.</title>
        <authorList>
            <person name="Koepfli K.P."/>
            <person name="Paten B."/>
            <person name="O'Brien S.J."/>
            <person name="Koepfli K.P."/>
            <person name="Paten B."/>
            <person name="Antunes A."/>
            <person name="Belov K."/>
            <person name="Bustamante C."/>
            <person name="Castoe T.A."/>
            <person name="Clawson H."/>
            <person name="Crawford A.J."/>
            <person name="Diekhans M."/>
            <person name="Distel D."/>
            <person name="Durbin R."/>
            <person name="Earl D."/>
            <person name="Fujita M.K."/>
            <person name="Gamble T."/>
            <person name="Georges A."/>
            <person name="Gemmell N."/>
            <person name="Gilbert M.T."/>
            <person name="Graves J.M."/>
            <person name="Green R.E."/>
            <person name="Hickey G."/>
            <person name="Jarvis E.D."/>
            <person name="Johnson W."/>
            <person name="Komissarov A."/>
            <person name="Korf I."/>
            <person name="Kuhn R."/>
            <person name="Larkin D.M."/>
            <person name="Lewin H."/>
            <person name="Lopez J.V."/>
            <person name="Ma J."/>
            <person name="Marques-Bonet T."/>
            <person name="Miller W."/>
            <person name="Murphy R."/>
            <person name="Pevzner P."/>
            <person name="Shapiro B."/>
            <person name="Steiner C."/>
            <person name="Tamazian G."/>
            <person name="Venkatesh B."/>
            <person name="Wang J."/>
            <person name="Wayne R."/>
            <person name="Wiley E."/>
            <person name="Yang H."/>
            <person name="Zhang G."/>
            <person name="Haussler D."/>
            <person name="Ryder O."/>
            <person name="O'Brien S.J."/>
        </authorList>
    </citation>
    <scope>NUCLEOTIDE SEQUENCE</scope>
</reference>
<keyword evidence="22" id="KW-1185">Reference proteome</keyword>
<dbReference type="CDD" id="cd06730">
    <property type="entry name" value="PDZ0_MAGI-1_3-like"/>
    <property type="match status" value="1"/>
</dbReference>
<evidence type="ECO:0000256" key="7">
    <source>
        <dbReference type="ARBA" id="ARBA00022475"/>
    </source>
</evidence>
<dbReference type="PROSITE" id="PS50020">
    <property type="entry name" value="WW_DOMAIN_2"/>
    <property type="match status" value="2"/>
</dbReference>
<keyword evidence="13" id="KW-0472">Membrane</keyword>
<dbReference type="InterPro" id="IPR020590">
    <property type="entry name" value="Guanylate_kinase_CS"/>
</dbReference>
<feature type="domain" description="PDZ" evidence="20">
    <location>
        <begin position="910"/>
        <end position="992"/>
    </location>
</feature>
<feature type="compositionally biased region" description="Pro residues" evidence="17">
    <location>
        <begin position="375"/>
        <end position="386"/>
    </location>
</feature>
<comment type="similarity">
    <text evidence="4">Belongs to the MAGUK family.</text>
</comment>
<dbReference type="FunFam" id="2.20.70.10:FF:000002">
    <property type="entry name" value="Membrane-associated guanylate kinase, WW and PDZ domain-containing protein 3 isoform 1"/>
    <property type="match status" value="1"/>
</dbReference>
<dbReference type="CDD" id="cd06732">
    <property type="entry name" value="PDZ2_MAGI-1_3-like"/>
    <property type="match status" value="1"/>
</dbReference>
<organism evidence="21 22">
    <name type="scientific">Rhinolophus ferrumequinum</name>
    <name type="common">Greater horseshoe bat</name>
    <dbReference type="NCBI Taxonomy" id="59479"/>
    <lineage>
        <taxon>Eukaryota</taxon>
        <taxon>Metazoa</taxon>
        <taxon>Chordata</taxon>
        <taxon>Craniata</taxon>
        <taxon>Vertebrata</taxon>
        <taxon>Euteleostomi</taxon>
        <taxon>Mammalia</taxon>
        <taxon>Eutheria</taxon>
        <taxon>Laurasiatheria</taxon>
        <taxon>Chiroptera</taxon>
        <taxon>Yinpterochiroptera</taxon>
        <taxon>Rhinolophoidea</taxon>
        <taxon>Rhinolophidae</taxon>
        <taxon>Rhinolophinae</taxon>
        <taxon>Rhinolophus</taxon>
    </lineage>
</organism>
<dbReference type="FunFam" id="3.30.63.10:FF:000003">
    <property type="entry name" value="Membrane-associated guanylate kinase, WW and PDZ domain-containing protein 3 isoform 1"/>
    <property type="match status" value="1"/>
</dbReference>
<keyword evidence="12" id="KW-0965">Cell junction</keyword>
<feature type="region of interest" description="Disordered" evidence="17">
    <location>
        <begin position="1374"/>
        <end position="1668"/>
    </location>
</feature>
<dbReference type="FunFam" id="2.20.70.10:FF:000001">
    <property type="entry name" value="Membrane-associated guanylate kinase, WW and PDZ domain-containing protein 1"/>
    <property type="match status" value="1"/>
</dbReference>
<reference evidence="21" key="5">
    <citation type="submission" date="2025-09" db="UniProtKB">
        <authorList>
            <consortium name="Ensembl"/>
        </authorList>
    </citation>
    <scope>IDENTIFICATION</scope>
</reference>
<keyword evidence="6" id="KW-0796">Tight junction</keyword>
<feature type="domain" description="PDZ" evidence="20">
    <location>
        <begin position="211"/>
        <end position="290"/>
    </location>
</feature>
<dbReference type="OMA" id="YKNEGVA"/>
<dbReference type="SUPFAM" id="SSF52540">
    <property type="entry name" value="P-loop containing nucleoside triphosphate hydrolases"/>
    <property type="match status" value="1"/>
</dbReference>
<dbReference type="GO" id="GO:0005634">
    <property type="term" value="C:nucleus"/>
    <property type="evidence" value="ECO:0007669"/>
    <property type="project" value="UniProtKB-SubCell"/>
</dbReference>
<feature type="compositionally biased region" description="Basic and acidic residues" evidence="17">
    <location>
        <begin position="1513"/>
        <end position="1551"/>
    </location>
</feature>
<dbReference type="FunFam" id="2.30.42.10:FF:000042">
    <property type="entry name" value="Membrane-associated guanylate kinase, WW and PDZ domain-containing protein 3 isoform 1"/>
    <property type="match status" value="1"/>
</dbReference>
<feature type="compositionally biased region" description="Acidic residues" evidence="17">
    <location>
        <begin position="420"/>
        <end position="429"/>
    </location>
</feature>
<protein>
    <recommendedName>
        <fullName evidence="5">Membrane-associated guanylate kinase, WW and PDZ domain-containing protein 3</fullName>
    </recommendedName>
    <alternativeName>
        <fullName evidence="15">Membrane-associated guanylate kinase inverted 3</fullName>
    </alternativeName>
</protein>
<dbReference type="InParanoid" id="A0A671F4M0"/>
<evidence type="ECO:0000313" key="22">
    <source>
        <dbReference type="Proteomes" id="UP000472240"/>
    </source>
</evidence>
<dbReference type="GO" id="GO:0005923">
    <property type="term" value="C:bicellular tight junction"/>
    <property type="evidence" value="ECO:0007669"/>
    <property type="project" value="UniProtKB-SubCell"/>
</dbReference>
<evidence type="ECO:0000256" key="16">
    <source>
        <dbReference type="ARBA" id="ARBA00056578"/>
    </source>
</evidence>
<dbReference type="SUPFAM" id="SSF50156">
    <property type="entry name" value="PDZ domain-like"/>
    <property type="match status" value="6"/>
</dbReference>
<evidence type="ECO:0000313" key="21">
    <source>
        <dbReference type="Ensembl" id="ENSRFEP00010020499.1"/>
    </source>
</evidence>
<dbReference type="Pfam" id="PF00397">
    <property type="entry name" value="WW"/>
    <property type="match status" value="2"/>
</dbReference>
<evidence type="ECO:0000259" key="19">
    <source>
        <dbReference type="PROSITE" id="PS50052"/>
    </source>
</evidence>
<feature type="domain" description="Guanylate kinase-like" evidence="19">
    <location>
        <begin position="298"/>
        <end position="374"/>
    </location>
</feature>
<dbReference type="InterPro" id="IPR036034">
    <property type="entry name" value="PDZ_sf"/>
</dbReference>
<dbReference type="SMART" id="SM00456">
    <property type="entry name" value="WW"/>
    <property type="match status" value="2"/>
</dbReference>
<dbReference type="CDD" id="cd06733">
    <property type="entry name" value="PDZ3_MAGI-1_3-like"/>
    <property type="match status" value="1"/>
</dbReference>
<feature type="compositionally biased region" description="Basic and acidic residues" evidence="17">
    <location>
        <begin position="393"/>
        <end position="404"/>
    </location>
</feature>
<dbReference type="FunFam" id="2.30.42.10:FF:000006">
    <property type="entry name" value="Membrane associated guanylate kinase, WW and PDZ domain containing 1"/>
    <property type="match status" value="1"/>
</dbReference>
<dbReference type="PANTHER" id="PTHR10316:SF10">
    <property type="entry name" value="MEMBRANE-ASSOCIATED GUANYLATE KINASE, WW AND PDZ DOMAIN-CONTAINING PROTEIN 3"/>
    <property type="match status" value="1"/>
</dbReference>
<dbReference type="InterPro" id="IPR008144">
    <property type="entry name" value="Guanylate_kin-like_dom"/>
</dbReference>
<evidence type="ECO:0000259" key="18">
    <source>
        <dbReference type="PROSITE" id="PS50020"/>
    </source>
</evidence>
<evidence type="ECO:0000256" key="9">
    <source>
        <dbReference type="ARBA" id="ARBA00022737"/>
    </source>
</evidence>
<reference evidence="21" key="4">
    <citation type="submission" date="2025-08" db="UniProtKB">
        <authorList>
            <consortium name="Ensembl"/>
        </authorList>
    </citation>
    <scope>IDENTIFICATION</scope>
</reference>
<feature type="domain" description="PDZ" evidence="20">
    <location>
        <begin position="594"/>
        <end position="662"/>
    </location>
</feature>
<evidence type="ECO:0000256" key="8">
    <source>
        <dbReference type="ARBA" id="ARBA00022553"/>
    </source>
</evidence>
<dbReference type="InterPro" id="IPR036020">
    <property type="entry name" value="WW_dom_sf"/>
</dbReference>
<evidence type="ECO:0000256" key="11">
    <source>
        <dbReference type="ARBA" id="ARBA00022840"/>
    </source>
</evidence>
<dbReference type="SUPFAM" id="SSF51045">
    <property type="entry name" value="WW domain"/>
    <property type="match status" value="2"/>
</dbReference>
<evidence type="ECO:0000256" key="17">
    <source>
        <dbReference type="SAM" id="MobiDB-lite"/>
    </source>
</evidence>
<dbReference type="InterPro" id="IPR008145">
    <property type="entry name" value="GK/Ca_channel_bsu"/>
</dbReference>
<dbReference type="InterPro" id="IPR001478">
    <property type="entry name" value="PDZ"/>
</dbReference>
<dbReference type="GO" id="GO:0005524">
    <property type="term" value="F:ATP binding"/>
    <property type="evidence" value="ECO:0007669"/>
    <property type="project" value="UniProtKB-KW"/>
</dbReference>
<dbReference type="InterPro" id="IPR027417">
    <property type="entry name" value="P-loop_NTPase"/>
</dbReference>
<feature type="domain" description="PDZ" evidence="20">
    <location>
        <begin position="1035"/>
        <end position="1122"/>
    </location>
</feature>
<dbReference type="Gene3D" id="2.20.70.10">
    <property type="match status" value="2"/>
</dbReference>
<keyword evidence="11" id="KW-0067">ATP-binding</keyword>
<dbReference type="FunFam" id="2.30.42.10:FF:000131">
    <property type="entry name" value="membrane-associated guanylate kinase, WW and PDZ domain-containing protein 3 isoform X1"/>
    <property type="match status" value="1"/>
</dbReference>
<feature type="compositionally biased region" description="Low complexity" evidence="17">
    <location>
        <begin position="81"/>
        <end position="90"/>
    </location>
</feature>
<keyword evidence="7" id="KW-1003">Cell membrane</keyword>
<evidence type="ECO:0000256" key="3">
    <source>
        <dbReference type="ARBA" id="ARBA00004435"/>
    </source>
</evidence>
<dbReference type="PROSITE" id="PS50106">
    <property type="entry name" value="PDZ"/>
    <property type="match status" value="6"/>
</dbReference>
<dbReference type="Proteomes" id="UP000472240">
    <property type="component" value="Chromosome 22"/>
</dbReference>
<dbReference type="Gene3D" id="3.30.63.10">
    <property type="entry name" value="Guanylate Kinase phosphate binding domain"/>
    <property type="match status" value="1"/>
</dbReference>
<feature type="compositionally biased region" description="Basic and acidic residues" evidence="17">
    <location>
        <begin position="1"/>
        <end position="12"/>
    </location>
</feature>
<evidence type="ECO:0000256" key="12">
    <source>
        <dbReference type="ARBA" id="ARBA00022949"/>
    </source>
</evidence>